<feature type="compositionally biased region" description="Pro residues" evidence="1">
    <location>
        <begin position="316"/>
        <end position="325"/>
    </location>
</feature>
<feature type="compositionally biased region" description="Basic and acidic residues" evidence="1">
    <location>
        <begin position="265"/>
        <end position="281"/>
    </location>
</feature>
<dbReference type="EMBL" id="AACS02000003">
    <property type="protein sequence ID" value="EAU90919.2"/>
    <property type="molecule type" value="Genomic_DNA"/>
</dbReference>
<evidence type="ECO:0000256" key="1">
    <source>
        <dbReference type="SAM" id="MobiDB-lite"/>
    </source>
</evidence>
<dbReference type="GeneID" id="6007304"/>
<name>A8N7P9_COPC7</name>
<dbReference type="InParanoid" id="A8N7P9"/>
<feature type="compositionally biased region" description="Basic residues" evidence="1">
    <location>
        <begin position="563"/>
        <end position="574"/>
    </location>
</feature>
<gene>
    <name evidence="2" type="ORF">CC1G_02306</name>
</gene>
<organism evidence="2 3">
    <name type="scientific">Coprinopsis cinerea (strain Okayama-7 / 130 / ATCC MYA-4618 / FGSC 9003)</name>
    <name type="common">Inky cap fungus</name>
    <name type="synonym">Hormographiella aspergillata</name>
    <dbReference type="NCBI Taxonomy" id="240176"/>
    <lineage>
        <taxon>Eukaryota</taxon>
        <taxon>Fungi</taxon>
        <taxon>Dikarya</taxon>
        <taxon>Basidiomycota</taxon>
        <taxon>Agaricomycotina</taxon>
        <taxon>Agaricomycetes</taxon>
        <taxon>Agaricomycetidae</taxon>
        <taxon>Agaricales</taxon>
        <taxon>Agaricineae</taxon>
        <taxon>Psathyrellaceae</taxon>
        <taxon>Coprinopsis</taxon>
    </lineage>
</organism>
<feature type="compositionally biased region" description="Pro residues" evidence="1">
    <location>
        <begin position="350"/>
        <end position="363"/>
    </location>
</feature>
<dbReference type="KEGG" id="cci:CC1G_02306"/>
<dbReference type="Proteomes" id="UP000001861">
    <property type="component" value="Unassembled WGS sequence"/>
</dbReference>
<comment type="caution">
    <text evidence="2">The sequence shown here is derived from an EMBL/GenBank/DDBJ whole genome shotgun (WGS) entry which is preliminary data.</text>
</comment>
<dbReference type="RefSeq" id="XP_001830855.2">
    <property type="nucleotide sequence ID" value="XM_001830803.2"/>
</dbReference>
<dbReference type="HOGENOM" id="CLU_346490_0_0_1"/>
<dbReference type="OMA" id="MCFRTSA"/>
<feature type="compositionally biased region" description="Polar residues" evidence="1">
    <location>
        <begin position="1"/>
        <end position="23"/>
    </location>
</feature>
<dbReference type="OrthoDB" id="5348546at2759"/>
<feature type="compositionally biased region" description="Polar residues" evidence="1">
    <location>
        <begin position="151"/>
        <end position="166"/>
    </location>
</feature>
<dbReference type="AlphaFoldDB" id="A8N7P9"/>
<feature type="region of interest" description="Disordered" evidence="1">
    <location>
        <begin position="213"/>
        <end position="596"/>
    </location>
</feature>
<feature type="region of interest" description="Disordered" evidence="1">
    <location>
        <begin position="1"/>
        <end position="187"/>
    </location>
</feature>
<feature type="compositionally biased region" description="Polar residues" evidence="1">
    <location>
        <begin position="227"/>
        <end position="239"/>
    </location>
</feature>
<keyword evidence="3" id="KW-1185">Reference proteome</keyword>
<feature type="compositionally biased region" description="Polar residues" evidence="1">
    <location>
        <begin position="523"/>
        <end position="532"/>
    </location>
</feature>
<evidence type="ECO:0000313" key="3">
    <source>
        <dbReference type="Proteomes" id="UP000001861"/>
    </source>
</evidence>
<sequence>MSHSLPPLSSLTRIPQKQSSMSRTVLPPLETMTGYRRAHAILSSSPPRSSSPPGTPYSSRHSHHHPYIQSSPTLGSGIELAPLQYRSDDPPSLWIQHESQLPVSPKQPQYASFARPKYAFEDETDLPPSSEFDIGDPRDDAEMSLPEMDSETTSESTPGHGSTYFSDSEEEGVTHDGEGDDGFGYGNGGFRATFFRVSAERGQWKDDPLALKATTTAGLPRIPLRQSMPTLSRPSSVEPSVTARPISEPVESSKPPEACLQVPGDQDRVDNGLEVTAEKEPSPALLDGPLSRLTSPAPSAKELTPECDGNGRYSSPLPPSSPPLSPMSGCLPSLSRSVSPLSFAPSSPMSMPPLSPRIEPPPLSLEEPPTHDANLDVSSSPVHEAQVSLTDDAISSDPIDKTSSLELETPSKDLTSPGLPKPQHAVAEPQSSPPPPSSAEAARSSTDPVSPSVELQGAGKQRSATPEPSASSSKQKSKSKSGLKSSQTQSDNDASTKSKSLKRKQPQAASQAPSKKQRVASEPASTSEANRSQKTKKLAKTPQADDDDAMAEDELPQAGPSKTKARKKQTRRSRAPQFLHDSPQKVDPADGPAEPFDEELKGMLIECMATSRASSMAVSVLCRTVLQTHPYLKEQKTEKEWRKVVNRILYTGMAPRGSGVFGKVDSSGKDDSDRPLEAQWFYVPEMDEDQDRAALIRSMMPRPAKRSETKKYKQYYWRPLDKISRWDPEDDL</sequence>
<feature type="compositionally biased region" description="Polar residues" evidence="1">
    <location>
        <begin position="97"/>
        <end position="110"/>
    </location>
</feature>
<dbReference type="eggNOG" id="ENOG502SC1Z">
    <property type="taxonomic scope" value="Eukaryota"/>
</dbReference>
<evidence type="ECO:0000313" key="2">
    <source>
        <dbReference type="EMBL" id="EAU90919.2"/>
    </source>
</evidence>
<reference evidence="2 3" key="1">
    <citation type="journal article" date="2010" name="Proc. Natl. Acad. Sci. U.S.A.">
        <title>Insights into evolution of multicellular fungi from the assembled chromosomes of the mushroom Coprinopsis cinerea (Coprinus cinereus).</title>
        <authorList>
            <person name="Stajich J.E."/>
            <person name="Wilke S.K."/>
            <person name="Ahren D."/>
            <person name="Au C.H."/>
            <person name="Birren B.W."/>
            <person name="Borodovsky M."/>
            <person name="Burns C."/>
            <person name="Canback B."/>
            <person name="Casselton L.A."/>
            <person name="Cheng C.K."/>
            <person name="Deng J."/>
            <person name="Dietrich F.S."/>
            <person name="Fargo D.C."/>
            <person name="Farman M.L."/>
            <person name="Gathman A.C."/>
            <person name="Goldberg J."/>
            <person name="Guigo R."/>
            <person name="Hoegger P.J."/>
            <person name="Hooker J.B."/>
            <person name="Huggins A."/>
            <person name="James T.Y."/>
            <person name="Kamada T."/>
            <person name="Kilaru S."/>
            <person name="Kodira C."/>
            <person name="Kues U."/>
            <person name="Kupfer D."/>
            <person name="Kwan H.S."/>
            <person name="Lomsadze A."/>
            <person name="Li W."/>
            <person name="Lilly W.W."/>
            <person name="Ma L.J."/>
            <person name="Mackey A.J."/>
            <person name="Manning G."/>
            <person name="Martin F."/>
            <person name="Muraguchi H."/>
            <person name="Natvig D.O."/>
            <person name="Palmerini H."/>
            <person name="Ramesh M.A."/>
            <person name="Rehmeyer C.J."/>
            <person name="Roe B.A."/>
            <person name="Shenoy N."/>
            <person name="Stanke M."/>
            <person name="Ter-Hovhannisyan V."/>
            <person name="Tunlid A."/>
            <person name="Velagapudi R."/>
            <person name="Vision T.J."/>
            <person name="Zeng Q."/>
            <person name="Zolan M.E."/>
            <person name="Pukkila P.J."/>
        </authorList>
    </citation>
    <scope>NUCLEOTIDE SEQUENCE [LARGE SCALE GENOMIC DNA]</scope>
    <source>
        <strain evidence="3">Okayama-7 / 130 / ATCC MYA-4618 / FGSC 9003</strain>
    </source>
</reference>
<feature type="compositionally biased region" description="Acidic residues" evidence="1">
    <location>
        <begin position="544"/>
        <end position="555"/>
    </location>
</feature>
<dbReference type="STRING" id="240176.A8N7P9"/>
<protein>
    <submittedName>
        <fullName evidence="2">Uncharacterized protein</fullName>
    </submittedName>
</protein>
<proteinExistence type="predicted"/>
<accession>A8N7P9</accession>
<dbReference type="VEuPathDB" id="FungiDB:CC1G_02306"/>
<feature type="compositionally biased region" description="Low complexity" evidence="1">
    <location>
        <begin position="326"/>
        <end position="349"/>
    </location>
</feature>